<gene>
    <name evidence="2" type="ORF">DF017_33710</name>
</gene>
<protein>
    <submittedName>
        <fullName evidence="2">DUF1173 domain-containing protein</fullName>
    </submittedName>
</protein>
<sequence>MSSYEIAGKEYEAATPELFAVLPGAHEKKIRPLCMCQKPGVEMYIARFEDRFLVKRMPDTAGQHKVGCDSYDAPPELSGLGDVEGSAIQEDLETGRVALKFGFAMSKGGQKQAPAPSEKEADSVKADGKKLTLRATLHYLWEQAGLNRWSPAMKGKRSWYVIRKYLQQAATDKVTKGVDLSSLLYIPESFVADQKDAIQQRRTERIARIVTSPNGAQRYMLVIGELKEVAPSRYGHKLVLKHLPDYGLMLDDDVHKRLKKRFEAELELWNVHEEAHMVAIATASVSRAGIASVVEVALMLTTEQWIPFESEIESTLLKAISGRRYMKCLRYNLPSTRPLATAVLSDTERATALYLVPPAVTEPYQAALDDLLAGSQLDSWVWEPLKGAMPALPEPLENWKKLMASHAGRLPNDAPSDSAGASRDSRNDTHHR</sequence>
<reference evidence="2 3" key="1">
    <citation type="submission" date="2018-08" db="EMBL/GenBank/DDBJ databases">
        <title>Comparative analysis of Burkholderia isolates from Puerto Rico.</title>
        <authorList>
            <person name="Hall C."/>
            <person name="Sahl J."/>
            <person name="Wagner D."/>
        </authorList>
    </citation>
    <scope>NUCLEOTIDE SEQUENCE [LARGE SCALE GENOMIC DNA]</scope>
    <source>
        <strain evidence="2 3">Bp8966</strain>
    </source>
</reference>
<dbReference type="RefSeq" id="WP_124491855.1">
    <property type="nucleotide sequence ID" value="NZ_QTOI01000073.1"/>
</dbReference>
<evidence type="ECO:0000313" key="3">
    <source>
        <dbReference type="Proteomes" id="UP000281098"/>
    </source>
</evidence>
<dbReference type="EMBL" id="QTPM01000075">
    <property type="protein sequence ID" value="RQY80865.1"/>
    <property type="molecule type" value="Genomic_DNA"/>
</dbReference>
<evidence type="ECO:0000313" key="2">
    <source>
        <dbReference type="EMBL" id="RQY80865.1"/>
    </source>
</evidence>
<organism evidence="2 3">
    <name type="scientific">Burkholderia stagnalis</name>
    <dbReference type="NCBI Taxonomy" id="1503054"/>
    <lineage>
        <taxon>Bacteria</taxon>
        <taxon>Pseudomonadati</taxon>
        <taxon>Pseudomonadota</taxon>
        <taxon>Betaproteobacteria</taxon>
        <taxon>Burkholderiales</taxon>
        <taxon>Burkholderiaceae</taxon>
        <taxon>Burkholderia</taxon>
        <taxon>Burkholderia cepacia complex</taxon>
    </lineage>
</organism>
<dbReference type="Pfam" id="PF06666">
    <property type="entry name" value="DUF1173"/>
    <property type="match status" value="1"/>
</dbReference>
<dbReference type="InterPro" id="IPR009553">
    <property type="entry name" value="DUF1173"/>
</dbReference>
<keyword evidence="3" id="KW-1185">Reference proteome</keyword>
<evidence type="ECO:0000256" key="1">
    <source>
        <dbReference type="SAM" id="MobiDB-lite"/>
    </source>
</evidence>
<comment type="caution">
    <text evidence="2">The sequence shown here is derived from an EMBL/GenBank/DDBJ whole genome shotgun (WGS) entry which is preliminary data.</text>
</comment>
<feature type="compositionally biased region" description="Basic and acidic residues" evidence="1">
    <location>
        <begin position="423"/>
        <end position="432"/>
    </location>
</feature>
<accession>A0ABX9YF20</accession>
<feature type="region of interest" description="Disordered" evidence="1">
    <location>
        <begin position="403"/>
        <end position="432"/>
    </location>
</feature>
<name>A0ABX9YF20_9BURK</name>
<dbReference type="Proteomes" id="UP000281098">
    <property type="component" value="Unassembled WGS sequence"/>
</dbReference>
<proteinExistence type="predicted"/>